<accession>A0A8H5TRC4</accession>
<dbReference type="GO" id="GO:0005975">
    <property type="term" value="P:carbohydrate metabolic process"/>
    <property type="evidence" value="ECO:0007669"/>
    <property type="project" value="InterPro"/>
</dbReference>
<sequence>MFSSWIFTILTCLFVVATARQPPSYSGFTRVWHQGFEGKAGTLPSTNTWDIIQKEKNYNNEVQAYVKSTSNVRKSGQDSLMLIPQYSDSKKKWTSGRIESKYTITPKVGRVTRVESSLRLGGNSARSKQGIWPAFWLLGESIREGVQWPACGEVDIMENVNGQNIGYGAAHCDRSPGGICNEPNGRGNNVQLPDSKFHTWRVDFDRRNSNLKSQTITWYLDGRVFHKLTGGQIGDAKTWKTLCHSPLFVIFNVAVGGDWPGAPNSNTKDGIGNHMEIAYVAHYVSK</sequence>
<dbReference type="OrthoDB" id="192832at2759"/>
<feature type="chain" id="PRO_5034758668" evidence="1">
    <location>
        <begin position="20"/>
        <end position="286"/>
    </location>
</feature>
<dbReference type="CDD" id="cd02182">
    <property type="entry name" value="GH16_Strep_laminarinase_like"/>
    <property type="match status" value="1"/>
</dbReference>
<dbReference type="AlphaFoldDB" id="A0A8H5TRC4"/>
<dbReference type="InterPro" id="IPR000757">
    <property type="entry name" value="Beta-glucanase-like"/>
</dbReference>
<dbReference type="PANTHER" id="PTHR10963">
    <property type="entry name" value="GLYCOSYL HYDROLASE-RELATED"/>
    <property type="match status" value="1"/>
</dbReference>
<comment type="caution">
    <text evidence="3">The sequence shown here is derived from an EMBL/GenBank/DDBJ whole genome shotgun (WGS) entry which is preliminary data.</text>
</comment>
<evidence type="ECO:0000313" key="4">
    <source>
        <dbReference type="Proteomes" id="UP000567885"/>
    </source>
</evidence>
<proteinExistence type="predicted"/>
<feature type="domain" description="GH16" evidence="2">
    <location>
        <begin position="36"/>
        <end position="286"/>
    </location>
</feature>
<dbReference type="PANTHER" id="PTHR10963:SF60">
    <property type="entry name" value="GRAM-NEGATIVE BACTERIA-BINDING PROTEIN 1-RELATED"/>
    <property type="match status" value="1"/>
</dbReference>
<dbReference type="InterPro" id="IPR013320">
    <property type="entry name" value="ConA-like_dom_sf"/>
</dbReference>
<dbReference type="GO" id="GO:0004553">
    <property type="term" value="F:hydrolase activity, hydrolyzing O-glycosyl compounds"/>
    <property type="evidence" value="ECO:0007669"/>
    <property type="project" value="InterPro"/>
</dbReference>
<dbReference type="PROSITE" id="PS51762">
    <property type="entry name" value="GH16_2"/>
    <property type="match status" value="1"/>
</dbReference>
<dbReference type="InterPro" id="IPR050546">
    <property type="entry name" value="Glycosyl_Hydrlase_16"/>
</dbReference>
<dbReference type="Pfam" id="PF26113">
    <property type="entry name" value="GH16_XgeA"/>
    <property type="match status" value="1"/>
</dbReference>
<evidence type="ECO:0000256" key="1">
    <source>
        <dbReference type="SAM" id="SignalP"/>
    </source>
</evidence>
<gene>
    <name evidence="3" type="ORF">FHETE_2454</name>
</gene>
<evidence type="ECO:0000259" key="2">
    <source>
        <dbReference type="PROSITE" id="PS51762"/>
    </source>
</evidence>
<dbReference type="Gene3D" id="2.60.120.200">
    <property type="match status" value="1"/>
</dbReference>
<keyword evidence="1" id="KW-0732">Signal</keyword>
<dbReference type="SUPFAM" id="SSF49899">
    <property type="entry name" value="Concanavalin A-like lectins/glucanases"/>
    <property type="match status" value="1"/>
</dbReference>
<dbReference type="EMBL" id="JAAGWQ010000037">
    <property type="protein sequence ID" value="KAF5675851.1"/>
    <property type="molecule type" value="Genomic_DNA"/>
</dbReference>
<feature type="signal peptide" evidence="1">
    <location>
        <begin position="1"/>
        <end position="19"/>
    </location>
</feature>
<reference evidence="3 4" key="1">
    <citation type="submission" date="2020-05" db="EMBL/GenBank/DDBJ databases">
        <title>Identification and distribution of gene clusters putatively required for synthesis of sphingolipid metabolism inhibitors in phylogenetically diverse species of the filamentous fungus Fusarium.</title>
        <authorList>
            <person name="Kim H.-S."/>
            <person name="Busman M."/>
            <person name="Brown D.W."/>
            <person name="Divon H."/>
            <person name="Uhlig S."/>
            <person name="Proctor R.H."/>
        </authorList>
    </citation>
    <scope>NUCLEOTIDE SEQUENCE [LARGE SCALE GENOMIC DNA]</scope>
    <source>
        <strain evidence="3 4">NRRL 20693</strain>
    </source>
</reference>
<dbReference type="Proteomes" id="UP000567885">
    <property type="component" value="Unassembled WGS sequence"/>
</dbReference>
<evidence type="ECO:0000313" key="3">
    <source>
        <dbReference type="EMBL" id="KAF5675851.1"/>
    </source>
</evidence>
<organism evidence="3 4">
    <name type="scientific">Fusarium heterosporum</name>
    <dbReference type="NCBI Taxonomy" id="42747"/>
    <lineage>
        <taxon>Eukaryota</taxon>
        <taxon>Fungi</taxon>
        <taxon>Dikarya</taxon>
        <taxon>Ascomycota</taxon>
        <taxon>Pezizomycotina</taxon>
        <taxon>Sordariomycetes</taxon>
        <taxon>Hypocreomycetidae</taxon>
        <taxon>Hypocreales</taxon>
        <taxon>Nectriaceae</taxon>
        <taxon>Fusarium</taxon>
        <taxon>Fusarium heterosporum species complex</taxon>
    </lineage>
</organism>
<name>A0A8H5TRC4_FUSHE</name>
<protein>
    <submittedName>
        <fullName evidence="3">Endo-1,3(4)-beta-glucanase</fullName>
    </submittedName>
</protein>
<keyword evidence="4" id="KW-1185">Reference proteome</keyword>